<name>U4V096_DENPD</name>
<dbReference type="AlphaFoldDB" id="U4V096"/>
<feature type="non-terminal residue" evidence="1">
    <location>
        <position position="61"/>
    </location>
</feature>
<dbReference type="Proteomes" id="UP000030742">
    <property type="component" value="Unassembled WGS sequence"/>
</dbReference>
<sequence>MKNYPREERIDMVFTLGECHKNCLLASQLCQELYGNDFENRTEFCMWMLDKVAENEKFFEH</sequence>
<evidence type="ECO:0000313" key="1">
    <source>
        <dbReference type="EMBL" id="ERL96106.1"/>
    </source>
</evidence>
<organism evidence="1 2">
    <name type="scientific">Dendroctonus ponderosae</name>
    <name type="common">Mountain pine beetle</name>
    <dbReference type="NCBI Taxonomy" id="77166"/>
    <lineage>
        <taxon>Eukaryota</taxon>
        <taxon>Metazoa</taxon>
        <taxon>Ecdysozoa</taxon>
        <taxon>Arthropoda</taxon>
        <taxon>Hexapoda</taxon>
        <taxon>Insecta</taxon>
        <taxon>Pterygota</taxon>
        <taxon>Neoptera</taxon>
        <taxon>Endopterygota</taxon>
        <taxon>Coleoptera</taxon>
        <taxon>Polyphaga</taxon>
        <taxon>Cucujiformia</taxon>
        <taxon>Curculionidae</taxon>
        <taxon>Scolytinae</taxon>
        <taxon>Dendroctonus</taxon>
    </lineage>
</organism>
<reference evidence="1 2" key="1">
    <citation type="journal article" date="2013" name="Genome Biol.">
        <title>Draft genome of the mountain pine beetle, Dendroctonus ponderosae Hopkins, a major forest pest.</title>
        <authorList>
            <person name="Keeling C.I."/>
            <person name="Yuen M.M."/>
            <person name="Liao N.Y."/>
            <person name="Docking T.R."/>
            <person name="Chan S.K."/>
            <person name="Taylor G.A."/>
            <person name="Palmquist D.L."/>
            <person name="Jackman S.D."/>
            <person name="Nguyen A."/>
            <person name="Li M."/>
            <person name="Henderson H."/>
            <person name="Janes J.K."/>
            <person name="Zhao Y."/>
            <person name="Pandoh P."/>
            <person name="Moore R."/>
            <person name="Sperling F.A."/>
            <person name="Huber D.P."/>
            <person name="Birol I."/>
            <person name="Jones S.J."/>
            <person name="Bohlmann J."/>
        </authorList>
    </citation>
    <scope>NUCLEOTIDE SEQUENCE</scope>
</reference>
<accession>U4V096</accession>
<evidence type="ECO:0000313" key="2">
    <source>
        <dbReference type="Proteomes" id="UP000030742"/>
    </source>
</evidence>
<protein>
    <submittedName>
        <fullName evidence="1">Uncharacterized protein</fullName>
    </submittedName>
</protein>
<gene>
    <name evidence="1" type="ORF">D910_01046</name>
</gene>
<dbReference type="EMBL" id="KI209892">
    <property type="protein sequence ID" value="ERL96106.1"/>
    <property type="molecule type" value="Genomic_DNA"/>
</dbReference>
<proteinExistence type="predicted"/>